<reference evidence="4 5" key="1">
    <citation type="submission" date="2016-02" db="EMBL/GenBank/DDBJ databases">
        <title>Draft genome sequence of Hydrogenophaga sp. LPB0072.</title>
        <authorList>
            <person name="Shin S.-K."/>
            <person name="Yi H."/>
        </authorList>
    </citation>
    <scope>NUCLEOTIDE SEQUENCE [LARGE SCALE GENOMIC DNA]</scope>
    <source>
        <strain evidence="4 5">LPB0072</strain>
    </source>
</reference>
<dbReference type="Gene3D" id="2.60.120.1440">
    <property type="match status" value="1"/>
</dbReference>
<feature type="signal peptide" evidence="1">
    <location>
        <begin position="1"/>
        <end position="24"/>
    </location>
</feature>
<dbReference type="OrthoDB" id="369729at2"/>
<sequence length="155" mass="16010">MRTFLATSLAVALLSFASFSSSQSVSGDASRAGTFKQIEGEAWVGNAAERRTAASGGAVQASQRISTGKTGAAAITLKDGTVLTMGPNSTMDLSRFEFNSTTQEGNLLLDLLQGSVRVVTGLLGKAHPESVKVKTPTSVVGVRGTDFIVETQAAQ</sequence>
<dbReference type="Proteomes" id="UP000185657">
    <property type="component" value="Unassembled WGS sequence"/>
</dbReference>
<evidence type="ECO:0000313" key="3">
    <source>
        <dbReference type="EMBL" id="AOW12621.1"/>
    </source>
</evidence>
<dbReference type="KEGG" id="hyl:LPB072_06945"/>
<name>A0A167H8L6_9BURK</name>
<dbReference type="PANTHER" id="PTHR38731">
    <property type="entry name" value="LIPL45-RELATED LIPOPROTEIN-RELATED"/>
    <property type="match status" value="1"/>
</dbReference>
<dbReference type="EMBL" id="CP017476">
    <property type="protein sequence ID" value="AOW12621.1"/>
    <property type="molecule type" value="Genomic_DNA"/>
</dbReference>
<gene>
    <name evidence="3" type="ORF">LPB072_06945</name>
    <name evidence="4" type="ORF">LPB72_16430</name>
</gene>
<dbReference type="InterPro" id="IPR006860">
    <property type="entry name" value="FecR"/>
</dbReference>
<evidence type="ECO:0000313" key="5">
    <source>
        <dbReference type="Proteomes" id="UP000185657"/>
    </source>
</evidence>
<accession>A0A167H8L6</accession>
<organism evidence="3 6">
    <name type="scientific">Hydrogenophaga crassostreae</name>
    <dbReference type="NCBI Taxonomy" id="1763535"/>
    <lineage>
        <taxon>Bacteria</taxon>
        <taxon>Pseudomonadati</taxon>
        <taxon>Pseudomonadota</taxon>
        <taxon>Betaproteobacteria</taxon>
        <taxon>Burkholderiales</taxon>
        <taxon>Comamonadaceae</taxon>
        <taxon>Hydrogenophaga</taxon>
    </lineage>
</organism>
<evidence type="ECO:0000256" key="1">
    <source>
        <dbReference type="SAM" id="SignalP"/>
    </source>
</evidence>
<protein>
    <recommendedName>
        <fullName evidence="2">FecR protein domain-containing protein</fullName>
    </recommendedName>
</protein>
<evidence type="ECO:0000313" key="4">
    <source>
        <dbReference type="EMBL" id="OAD40491.1"/>
    </source>
</evidence>
<dbReference type="AlphaFoldDB" id="A0A167H8L6"/>
<feature type="domain" description="FecR protein" evidence="2">
    <location>
        <begin position="64"/>
        <end position="153"/>
    </location>
</feature>
<dbReference type="Pfam" id="PF04773">
    <property type="entry name" value="FecR"/>
    <property type="match status" value="1"/>
</dbReference>
<feature type="chain" id="PRO_5044549563" description="FecR protein domain-containing protein" evidence="1">
    <location>
        <begin position="25"/>
        <end position="155"/>
    </location>
</feature>
<reference evidence="3 6" key="2">
    <citation type="submission" date="2016-10" db="EMBL/GenBank/DDBJ databases">
        <title>Hydorgenophaga sp. LPB0072 isolated from gastropod.</title>
        <authorList>
            <person name="Kim E."/>
            <person name="Yi H."/>
        </authorList>
    </citation>
    <scope>NUCLEOTIDE SEQUENCE [LARGE SCALE GENOMIC DNA]</scope>
    <source>
        <strain evidence="3 6">LPB0072</strain>
    </source>
</reference>
<keyword evidence="1" id="KW-0732">Signal</keyword>
<keyword evidence="5" id="KW-1185">Reference proteome</keyword>
<evidence type="ECO:0000259" key="2">
    <source>
        <dbReference type="Pfam" id="PF04773"/>
    </source>
</evidence>
<proteinExistence type="predicted"/>
<dbReference type="STRING" id="1763535.LPB072_06945"/>
<dbReference type="RefSeq" id="WP_066093178.1">
    <property type="nucleotide sequence ID" value="NZ_CP017476.1"/>
</dbReference>
<dbReference type="EMBL" id="LVWD01000030">
    <property type="protein sequence ID" value="OAD40491.1"/>
    <property type="molecule type" value="Genomic_DNA"/>
</dbReference>
<dbReference type="Proteomes" id="UP000185680">
    <property type="component" value="Chromosome"/>
</dbReference>
<dbReference type="PANTHER" id="PTHR38731:SF1">
    <property type="entry name" value="FECR PROTEIN DOMAIN-CONTAINING PROTEIN"/>
    <property type="match status" value="1"/>
</dbReference>
<evidence type="ECO:0000313" key="6">
    <source>
        <dbReference type="Proteomes" id="UP000185680"/>
    </source>
</evidence>